<evidence type="ECO:0000313" key="1">
    <source>
        <dbReference type="EMBL" id="VDN56630.1"/>
    </source>
</evidence>
<reference evidence="4" key="1">
    <citation type="submission" date="2017-02" db="UniProtKB">
        <authorList>
            <consortium name="WormBaseParasite"/>
        </authorList>
    </citation>
    <scope>IDENTIFICATION</scope>
</reference>
<organism evidence="2 4">
    <name type="scientific">Dracunculus medinensis</name>
    <name type="common">Guinea worm</name>
    <dbReference type="NCBI Taxonomy" id="318479"/>
    <lineage>
        <taxon>Eukaryota</taxon>
        <taxon>Metazoa</taxon>
        <taxon>Ecdysozoa</taxon>
        <taxon>Nematoda</taxon>
        <taxon>Chromadorea</taxon>
        <taxon>Rhabditida</taxon>
        <taxon>Spirurina</taxon>
        <taxon>Dracunculoidea</taxon>
        <taxon>Dracunculidae</taxon>
        <taxon>Dracunculus</taxon>
    </lineage>
</organism>
<sequence length="261" mass="30102">MRQSAICLRKFYRGSNETPSISSFVADRHKKRSFVVDFRENKFMEAIRKRNVTFDSLEKLKLSISNAVEAVQFAACCHFLNDQASFDSLMNWINDNRDSGKSTSYRPVYFAADLALKLDQVDILDKVVKLLPNYVHILPVTLRMRLLSRLCSLKEAILVMNDVLNNDSANHDISSRIAKIAVDELESILFSQEIYFDLIPTFKRYQKELRESHLCCDVNFNDLLYSPLLIPVTEQQFVFELPDVKTVEKIMKIAPYILTGS</sequence>
<dbReference type="AlphaFoldDB" id="A0A0N4U5U3"/>
<evidence type="ECO:0000313" key="2">
    <source>
        <dbReference type="Proteomes" id="UP000038040"/>
    </source>
</evidence>
<gene>
    <name evidence="1" type="ORF">DME_LOCUS6603</name>
</gene>
<dbReference type="EMBL" id="UYYG01001156">
    <property type="protein sequence ID" value="VDN56630.1"/>
    <property type="molecule type" value="Genomic_DNA"/>
</dbReference>
<dbReference type="STRING" id="318479.A0A0N4U5U3"/>
<evidence type="ECO:0000313" key="3">
    <source>
        <dbReference type="Proteomes" id="UP000274756"/>
    </source>
</evidence>
<protein>
    <submittedName>
        <fullName evidence="4">RAP domain-containing protein</fullName>
    </submittedName>
</protein>
<dbReference type="WBParaSite" id="DME_0000224301-mRNA-1">
    <property type="protein sequence ID" value="DME_0000224301-mRNA-1"/>
    <property type="gene ID" value="DME_0000224301"/>
</dbReference>
<name>A0A0N4U5U3_DRAME</name>
<proteinExistence type="predicted"/>
<dbReference type="Proteomes" id="UP000274756">
    <property type="component" value="Unassembled WGS sequence"/>
</dbReference>
<dbReference type="Proteomes" id="UP000038040">
    <property type="component" value="Unplaced"/>
</dbReference>
<evidence type="ECO:0000313" key="4">
    <source>
        <dbReference type="WBParaSite" id="DME_0000224301-mRNA-1"/>
    </source>
</evidence>
<accession>A0A0N4U5U3</accession>
<reference evidence="1 3" key="2">
    <citation type="submission" date="2018-11" db="EMBL/GenBank/DDBJ databases">
        <authorList>
            <consortium name="Pathogen Informatics"/>
        </authorList>
    </citation>
    <scope>NUCLEOTIDE SEQUENCE [LARGE SCALE GENOMIC DNA]</scope>
</reference>
<keyword evidence="3" id="KW-1185">Reference proteome</keyword>